<feature type="transmembrane region" description="Helical" evidence="4">
    <location>
        <begin position="358"/>
        <end position="381"/>
    </location>
</feature>
<dbReference type="SUPFAM" id="SSF103473">
    <property type="entry name" value="MFS general substrate transporter"/>
    <property type="match status" value="1"/>
</dbReference>
<dbReference type="InterPro" id="IPR020846">
    <property type="entry name" value="MFS_dom"/>
</dbReference>
<sequence length="417" mass="44020">MSEEAKGYGEFRRGWPIVVAAMLGIGLGLSPVPLYTTGALAPHLAQAFGWGFGQIMAGLTVMTLTVLLAAPVVGMLADRFGVRPVALISVVLFGLSFMGFALSNGSLPLYYATWAVMAVAGAGTLPITWTRAVNNWFETRKGLALGVALLGTGLFGFLVKPLTAWLVAEFGWRGAYVAIGALPLILALPVGWFFFRDKDGGAGETVAERRARQAAQSAATPGLTFGQTLREWRFWVLGVAFLLVSFAVGGSIPNMEKILGQAGFGADDIVWLASLIGLSVIIGRILGGWLIDRFWAPAVAFIFLAIPALAYWHLASGGTDTTVTALSIFVIGFAAGLEYDLMAFLVARYFGMKGYGGIYGALYGFFALGAGFGPVVFGAGFDKSGSYAGPLHVSAGLLLASAVLLLLLGRYRKFDQA</sequence>
<feature type="transmembrane region" description="Helical" evidence="4">
    <location>
        <begin position="15"/>
        <end position="35"/>
    </location>
</feature>
<dbReference type="PANTHER" id="PTHR11360">
    <property type="entry name" value="MONOCARBOXYLATE TRANSPORTER"/>
    <property type="match status" value="1"/>
</dbReference>
<evidence type="ECO:0000256" key="3">
    <source>
        <dbReference type="ARBA" id="ARBA00023136"/>
    </source>
</evidence>
<keyword evidence="7" id="KW-1185">Reference proteome</keyword>
<keyword evidence="1 4" id="KW-0812">Transmembrane</keyword>
<dbReference type="InterPro" id="IPR050327">
    <property type="entry name" value="Proton-linked_MCT"/>
</dbReference>
<evidence type="ECO:0000256" key="2">
    <source>
        <dbReference type="ARBA" id="ARBA00022989"/>
    </source>
</evidence>
<comment type="caution">
    <text evidence="6">The sequence shown here is derived from an EMBL/GenBank/DDBJ whole genome shotgun (WGS) entry which is preliminary data.</text>
</comment>
<evidence type="ECO:0000313" key="6">
    <source>
        <dbReference type="EMBL" id="MET4682518.1"/>
    </source>
</evidence>
<feature type="transmembrane region" description="Helical" evidence="4">
    <location>
        <begin position="55"/>
        <end position="77"/>
    </location>
</feature>
<feature type="transmembrane region" description="Helical" evidence="4">
    <location>
        <begin position="232"/>
        <end position="249"/>
    </location>
</feature>
<dbReference type="CDD" id="cd17355">
    <property type="entry name" value="MFS_YcxA_like"/>
    <property type="match status" value="1"/>
</dbReference>
<evidence type="ECO:0000256" key="1">
    <source>
        <dbReference type="ARBA" id="ARBA00022692"/>
    </source>
</evidence>
<evidence type="ECO:0000256" key="4">
    <source>
        <dbReference type="SAM" id="Phobius"/>
    </source>
</evidence>
<dbReference type="PROSITE" id="PS50850">
    <property type="entry name" value="MFS"/>
    <property type="match status" value="1"/>
</dbReference>
<feature type="transmembrane region" description="Helical" evidence="4">
    <location>
        <begin position="84"/>
        <end position="103"/>
    </location>
</feature>
<dbReference type="InterPro" id="IPR036259">
    <property type="entry name" value="MFS_trans_sf"/>
</dbReference>
<dbReference type="Proteomes" id="UP001549313">
    <property type="component" value="Unassembled WGS sequence"/>
</dbReference>
<evidence type="ECO:0000259" key="5">
    <source>
        <dbReference type="PROSITE" id="PS50850"/>
    </source>
</evidence>
<feature type="transmembrane region" description="Helical" evidence="4">
    <location>
        <begin position="174"/>
        <end position="195"/>
    </location>
</feature>
<keyword evidence="2 4" id="KW-1133">Transmembrane helix</keyword>
<feature type="domain" description="Major facilitator superfamily (MFS) profile" evidence="5">
    <location>
        <begin position="17"/>
        <end position="413"/>
    </location>
</feature>
<dbReference type="InterPro" id="IPR011701">
    <property type="entry name" value="MFS"/>
</dbReference>
<dbReference type="RefSeq" id="WP_354087463.1">
    <property type="nucleotide sequence ID" value="NZ_JBEPTF010000001.1"/>
</dbReference>
<keyword evidence="3 4" id="KW-0472">Membrane</keyword>
<evidence type="ECO:0000313" key="7">
    <source>
        <dbReference type="Proteomes" id="UP001549313"/>
    </source>
</evidence>
<feature type="transmembrane region" description="Helical" evidence="4">
    <location>
        <begin position="269"/>
        <end position="287"/>
    </location>
</feature>
<proteinExistence type="predicted"/>
<gene>
    <name evidence="6" type="ORF">ABIE19_000427</name>
</gene>
<protein>
    <submittedName>
        <fullName evidence="6">MFS family arabinose efflux permease</fullName>
    </submittedName>
</protein>
<reference evidence="6 7" key="1">
    <citation type="submission" date="2024-06" db="EMBL/GenBank/DDBJ databases">
        <title>Sorghum-associated microbial communities from plants grown in Nebraska, USA.</title>
        <authorList>
            <person name="Schachtman D."/>
        </authorList>
    </citation>
    <scope>NUCLEOTIDE SEQUENCE [LARGE SCALE GENOMIC DNA]</scope>
    <source>
        <strain evidence="6 7">2814</strain>
    </source>
</reference>
<dbReference type="Pfam" id="PF07690">
    <property type="entry name" value="MFS_1"/>
    <property type="match status" value="1"/>
</dbReference>
<feature type="transmembrane region" description="Helical" evidence="4">
    <location>
        <begin position="109"/>
        <end position="130"/>
    </location>
</feature>
<feature type="transmembrane region" description="Helical" evidence="4">
    <location>
        <begin position="142"/>
        <end position="168"/>
    </location>
</feature>
<feature type="transmembrane region" description="Helical" evidence="4">
    <location>
        <begin position="326"/>
        <end position="346"/>
    </location>
</feature>
<dbReference type="EMBL" id="JBEPTF010000001">
    <property type="protein sequence ID" value="MET4682518.1"/>
    <property type="molecule type" value="Genomic_DNA"/>
</dbReference>
<organism evidence="6 7">
    <name type="scientific">Brevundimonas faecalis</name>
    <dbReference type="NCBI Taxonomy" id="947378"/>
    <lineage>
        <taxon>Bacteria</taxon>
        <taxon>Pseudomonadati</taxon>
        <taxon>Pseudomonadota</taxon>
        <taxon>Alphaproteobacteria</taxon>
        <taxon>Caulobacterales</taxon>
        <taxon>Caulobacteraceae</taxon>
        <taxon>Brevundimonas</taxon>
    </lineage>
</organism>
<accession>A0ABV2R889</accession>
<dbReference type="Gene3D" id="1.20.1250.20">
    <property type="entry name" value="MFS general substrate transporter like domains"/>
    <property type="match status" value="2"/>
</dbReference>
<name>A0ABV2R889_9CAUL</name>
<feature type="transmembrane region" description="Helical" evidence="4">
    <location>
        <begin position="294"/>
        <end position="314"/>
    </location>
</feature>
<feature type="transmembrane region" description="Helical" evidence="4">
    <location>
        <begin position="387"/>
        <end position="408"/>
    </location>
</feature>